<sequence length="327" mass="35580">MICLYPGGDESQGIGEKMDGNFEISGAGGREGLVMIADGLATVEIAPAVGGALASYRGENNGHAIDWLRPAGPAALAGRDAGAMACFPLVPYSNRIRGGRFSFAGRTIELPTRPDDPHYEHGHGWRRPWTLAGHQQASAVLRYRHDADSWPWSYEAEQRIGLVRGCLSIRISMRNLSDTPMPAGFGLHPYFPANPWTRIQAGVTGMWETDAEVLPTRHVPPPAGADPTTGFDVAEAAFDTVFTGWTRRARITWPDEQRLLDIEAEAPLDFLVLYTPPGEPFFCAEPVSNITDAFNRLEEDAGCMVLAPGESRSASVRFMPSETISAR</sequence>
<name>A0A090FWU1_MESPL</name>
<dbReference type="CDD" id="cd09021">
    <property type="entry name" value="Aldose_epim_Ec_YphB"/>
    <property type="match status" value="1"/>
</dbReference>
<organism evidence="1 2">
    <name type="scientific">Mesorhizobium plurifarium</name>
    <dbReference type="NCBI Taxonomy" id="69974"/>
    <lineage>
        <taxon>Bacteria</taxon>
        <taxon>Pseudomonadati</taxon>
        <taxon>Pseudomonadota</taxon>
        <taxon>Alphaproteobacteria</taxon>
        <taxon>Hyphomicrobiales</taxon>
        <taxon>Phyllobacteriaceae</taxon>
        <taxon>Mesorhizobium</taxon>
    </lineage>
</organism>
<dbReference type="Gene3D" id="2.70.98.10">
    <property type="match status" value="1"/>
</dbReference>
<protein>
    <submittedName>
        <fullName evidence="1">Aldose 1-epimerase</fullName>
    </submittedName>
</protein>
<dbReference type="EMBL" id="CCNB01000045">
    <property type="protein sequence ID" value="CDX46102.1"/>
    <property type="molecule type" value="Genomic_DNA"/>
</dbReference>
<evidence type="ECO:0000313" key="1">
    <source>
        <dbReference type="EMBL" id="CDX46102.1"/>
    </source>
</evidence>
<gene>
    <name evidence="1" type="ORF">MPLDJ20_80199</name>
</gene>
<dbReference type="GO" id="GO:0030246">
    <property type="term" value="F:carbohydrate binding"/>
    <property type="evidence" value="ECO:0007669"/>
    <property type="project" value="InterPro"/>
</dbReference>
<dbReference type="Pfam" id="PF01263">
    <property type="entry name" value="Aldose_epim"/>
    <property type="match status" value="1"/>
</dbReference>
<dbReference type="InterPro" id="IPR008183">
    <property type="entry name" value="Aldose_1/G6P_1-epimerase"/>
</dbReference>
<dbReference type="InterPro" id="IPR011013">
    <property type="entry name" value="Gal_mutarotase_sf_dom"/>
</dbReference>
<reference evidence="1 2" key="1">
    <citation type="submission" date="2014-08" db="EMBL/GenBank/DDBJ databases">
        <authorList>
            <person name="Moulin Lionel"/>
        </authorList>
    </citation>
    <scope>NUCLEOTIDE SEQUENCE [LARGE SCALE GENOMIC DNA]</scope>
</reference>
<dbReference type="AlphaFoldDB" id="A0A090FWU1"/>
<dbReference type="Proteomes" id="UP000046373">
    <property type="component" value="Unassembled WGS sequence"/>
</dbReference>
<evidence type="ECO:0000313" key="2">
    <source>
        <dbReference type="Proteomes" id="UP000046373"/>
    </source>
</evidence>
<dbReference type="SUPFAM" id="SSF74650">
    <property type="entry name" value="Galactose mutarotase-like"/>
    <property type="match status" value="1"/>
</dbReference>
<dbReference type="GO" id="GO:0016853">
    <property type="term" value="F:isomerase activity"/>
    <property type="evidence" value="ECO:0007669"/>
    <property type="project" value="InterPro"/>
</dbReference>
<dbReference type="InterPro" id="IPR014718">
    <property type="entry name" value="GH-type_carb-bd"/>
</dbReference>
<dbReference type="GO" id="GO:0005975">
    <property type="term" value="P:carbohydrate metabolic process"/>
    <property type="evidence" value="ECO:0007669"/>
    <property type="project" value="InterPro"/>
</dbReference>
<proteinExistence type="predicted"/>
<accession>A0A090FWU1</accession>